<proteinExistence type="predicted"/>
<evidence type="ECO:0000256" key="2">
    <source>
        <dbReference type="ARBA" id="ARBA00022692"/>
    </source>
</evidence>
<keyword evidence="3" id="KW-0547">Nucleotide-binding</keyword>
<dbReference type="Proteomes" id="UP001403385">
    <property type="component" value="Unassembled WGS sequence"/>
</dbReference>
<dbReference type="PANTHER" id="PTHR24221:SF654">
    <property type="entry name" value="ATP-BINDING CASSETTE SUB-FAMILY B MEMBER 6"/>
    <property type="match status" value="1"/>
</dbReference>
<dbReference type="InterPro" id="IPR039421">
    <property type="entry name" value="Type_1_exporter"/>
</dbReference>
<dbReference type="NCBIfam" id="TIGR01194">
    <property type="entry name" value="cyc_pep_trnsptr"/>
    <property type="match status" value="1"/>
</dbReference>
<dbReference type="Gene3D" id="1.20.1560.10">
    <property type="entry name" value="ABC transporter type 1, transmembrane domain"/>
    <property type="match status" value="1"/>
</dbReference>
<dbReference type="SUPFAM" id="SSF52540">
    <property type="entry name" value="P-loop containing nucleoside triphosphate hydrolases"/>
    <property type="match status" value="1"/>
</dbReference>
<feature type="domain" description="ABC transporter" evidence="8">
    <location>
        <begin position="324"/>
        <end position="547"/>
    </location>
</feature>
<evidence type="ECO:0000256" key="1">
    <source>
        <dbReference type="ARBA" id="ARBA00004651"/>
    </source>
</evidence>
<comment type="subcellular location">
    <subcellularLocation>
        <location evidence="1">Cell membrane</location>
        <topology evidence="1">Multi-pass membrane protein</topology>
    </subcellularLocation>
</comment>
<dbReference type="AlphaFoldDB" id="A0AAW9SGF4"/>
<dbReference type="GO" id="GO:0015833">
    <property type="term" value="P:peptide transport"/>
    <property type="evidence" value="ECO:0007669"/>
    <property type="project" value="InterPro"/>
</dbReference>
<evidence type="ECO:0000313" key="11">
    <source>
        <dbReference type="Proteomes" id="UP001403385"/>
    </source>
</evidence>
<evidence type="ECO:0000313" key="10">
    <source>
        <dbReference type="EMBL" id="MEN7551670.1"/>
    </source>
</evidence>
<dbReference type="InterPro" id="IPR036640">
    <property type="entry name" value="ABC1_TM_sf"/>
</dbReference>
<evidence type="ECO:0000256" key="7">
    <source>
        <dbReference type="SAM" id="Phobius"/>
    </source>
</evidence>
<feature type="transmembrane region" description="Helical" evidence="7">
    <location>
        <begin position="12"/>
        <end position="32"/>
    </location>
</feature>
<keyword evidence="6 7" id="KW-0472">Membrane</keyword>
<dbReference type="PROSITE" id="PS50893">
    <property type="entry name" value="ABC_TRANSPORTER_2"/>
    <property type="match status" value="1"/>
</dbReference>
<sequence>MNLLKGHTGKYISFVLLGIVAAVANTAIIYLINEVIAKYVEDTRSDTGVYLSYFAGAVALFFISRWLVSYGMVGFMQDLLFKIRLRVVEMVLKSPFHPLVKHKEKVYTALTRDTNNIVNASINMVDLLTNSILVVLCLVYMGILSWKLLLCFSLMLCFALVVYAISEKKAVGLFNQAMSKDDQFVRNLNELLSGFKEVIIARKKGADIRDQHMKPALQEAVVLNKKALVFHLNNRITGQMAFYIFIGSLLMFIGNQVSVERAQVISFVFVLLYIWSPIETIVLMMPSLSQAKISLNRLGSLQETLKDKDLGYNEAPQQMDFQSLEVESMVYQYQAEPGDLPFTVGPNQFELRQGDVVFIFGGNGSGKTTFINLLIGLFMADQGQIKVNEQAIVPEQFAEYRALFSPVFSDFHLFERAYGMNGFDRNKALEYLRLFELDHKVLIQENGFNTTQLSTGQRKRLALVTAMLEKKPILILDEFAADQDPYFRRKFYQEILPYLKQEGFTVAAITHDDNYYHLADKVYKMYEGKLEKVTLSASLNKSGIVEYL</sequence>
<dbReference type="Pfam" id="PF00005">
    <property type="entry name" value="ABC_tran"/>
    <property type="match status" value="1"/>
</dbReference>
<accession>A0AAW9SGF4</accession>
<organism evidence="10 11">
    <name type="scientific">Rapidithrix thailandica</name>
    <dbReference type="NCBI Taxonomy" id="413964"/>
    <lineage>
        <taxon>Bacteria</taxon>
        <taxon>Pseudomonadati</taxon>
        <taxon>Bacteroidota</taxon>
        <taxon>Cytophagia</taxon>
        <taxon>Cytophagales</taxon>
        <taxon>Flammeovirgaceae</taxon>
        <taxon>Rapidithrix</taxon>
    </lineage>
</organism>
<keyword evidence="4" id="KW-0067">ATP-binding</keyword>
<feature type="transmembrane region" description="Helical" evidence="7">
    <location>
        <begin position="122"/>
        <end position="141"/>
    </location>
</feature>
<dbReference type="InterPro" id="IPR005898">
    <property type="entry name" value="Cyc_pep_transpt_SyrD/YojI"/>
</dbReference>
<evidence type="ECO:0000259" key="8">
    <source>
        <dbReference type="PROSITE" id="PS50893"/>
    </source>
</evidence>
<protein>
    <submittedName>
        <fullName evidence="10">Cyclic peptide export ABC transporter</fullName>
    </submittedName>
</protein>
<dbReference type="InterPro" id="IPR003593">
    <property type="entry name" value="AAA+_ATPase"/>
</dbReference>
<keyword evidence="2 7" id="KW-0812">Transmembrane</keyword>
<dbReference type="SUPFAM" id="SSF90123">
    <property type="entry name" value="ABC transporter transmembrane region"/>
    <property type="match status" value="1"/>
</dbReference>
<evidence type="ECO:0000256" key="6">
    <source>
        <dbReference type="ARBA" id="ARBA00023136"/>
    </source>
</evidence>
<comment type="caution">
    <text evidence="10">The sequence shown here is derived from an EMBL/GenBank/DDBJ whole genome shotgun (WGS) entry which is preliminary data.</text>
</comment>
<dbReference type="Gene3D" id="3.40.50.300">
    <property type="entry name" value="P-loop containing nucleotide triphosphate hydrolases"/>
    <property type="match status" value="1"/>
</dbReference>
<reference evidence="10 11" key="1">
    <citation type="submission" date="2024-04" db="EMBL/GenBank/DDBJ databases">
        <title>Novel genus in family Flammeovirgaceae.</title>
        <authorList>
            <person name="Nguyen T.H."/>
            <person name="Vuong T.Q."/>
            <person name="Le H."/>
            <person name="Kim S.-G."/>
        </authorList>
    </citation>
    <scope>NUCLEOTIDE SEQUENCE [LARGE SCALE GENOMIC DNA]</scope>
    <source>
        <strain evidence="10 11">JCM 23209</strain>
    </source>
</reference>
<feature type="domain" description="ABC transmembrane type-1" evidence="9">
    <location>
        <begin position="15"/>
        <end position="290"/>
    </location>
</feature>
<dbReference type="SMART" id="SM00382">
    <property type="entry name" value="AAA"/>
    <property type="match status" value="1"/>
</dbReference>
<evidence type="ECO:0000256" key="3">
    <source>
        <dbReference type="ARBA" id="ARBA00022741"/>
    </source>
</evidence>
<dbReference type="Pfam" id="PF00664">
    <property type="entry name" value="ABC_membrane"/>
    <property type="match status" value="1"/>
</dbReference>
<feature type="transmembrane region" description="Helical" evidence="7">
    <location>
        <begin position="240"/>
        <end position="258"/>
    </location>
</feature>
<dbReference type="GO" id="GO:0005886">
    <property type="term" value="C:plasma membrane"/>
    <property type="evidence" value="ECO:0007669"/>
    <property type="project" value="UniProtKB-SubCell"/>
</dbReference>
<dbReference type="GO" id="GO:0034040">
    <property type="term" value="F:ATPase-coupled lipid transmembrane transporter activity"/>
    <property type="evidence" value="ECO:0007669"/>
    <property type="project" value="TreeGrafter"/>
</dbReference>
<gene>
    <name evidence="10" type="ORF">AAG747_27390</name>
</gene>
<dbReference type="RefSeq" id="WP_346824449.1">
    <property type="nucleotide sequence ID" value="NZ_JBDKWZ010000025.1"/>
</dbReference>
<dbReference type="PROSITE" id="PS50929">
    <property type="entry name" value="ABC_TM1F"/>
    <property type="match status" value="1"/>
</dbReference>
<keyword evidence="5 7" id="KW-1133">Transmembrane helix</keyword>
<dbReference type="InterPro" id="IPR003439">
    <property type="entry name" value="ABC_transporter-like_ATP-bd"/>
</dbReference>
<dbReference type="EMBL" id="JBDKWZ010000025">
    <property type="protein sequence ID" value="MEN7551670.1"/>
    <property type="molecule type" value="Genomic_DNA"/>
</dbReference>
<feature type="transmembrane region" description="Helical" evidence="7">
    <location>
        <begin position="264"/>
        <end position="285"/>
    </location>
</feature>
<dbReference type="GO" id="GO:0140359">
    <property type="term" value="F:ABC-type transporter activity"/>
    <property type="evidence" value="ECO:0007669"/>
    <property type="project" value="InterPro"/>
</dbReference>
<evidence type="ECO:0000256" key="5">
    <source>
        <dbReference type="ARBA" id="ARBA00022989"/>
    </source>
</evidence>
<name>A0AAW9SGF4_9BACT</name>
<dbReference type="GO" id="GO:1904680">
    <property type="term" value="F:peptide transmembrane transporter activity"/>
    <property type="evidence" value="ECO:0007669"/>
    <property type="project" value="InterPro"/>
</dbReference>
<feature type="transmembrane region" description="Helical" evidence="7">
    <location>
        <begin position="52"/>
        <end position="76"/>
    </location>
</feature>
<dbReference type="InterPro" id="IPR011527">
    <property type="entry name" value="ABC1_TM_dom"/>
</dbReference>
<dbReference type="GO" id="GO:0016887">
    <property type="term" value="F:ATP hydrolysis activity"/>
    <property type="evidence" value="ECO:0007669"/>
    <property type="project" value="InterPro"/>
</dbReference>
<evidence type="ECO:0000256" key="4">
    <source>
        <dbReference type="ARBA" id="ARBA00022840"/>
    </source>
</evidence>
<dbReference type="InterPro" id="IPR027417">
    <property type="entry name" value="P-loop_NTPase"/>
</dbReference>
<feature type="transmembrane region" description="Helical" evidence="7">
    <location>
        <begin position="147"/>
        <end position="165"/>
    </location>
</feature>
<evidence type="ECO:0000259" key="9">
    <source>
        <dbReference type="PROSITE" id="PS50929"/>
    </source>
</evidence>
<dbReference type="GO" id="GO:0005524">
    <property type="term" value="F:ATP binding"/>
    <property type="evidence" value="ECO:0007669"/>
    <property type="project" value="UniProtKB-KW"/>
</dbReference>
<keyword evidence="11" id="KW-1185">Reference proteome</keyword>
<dbReference type="PANTHER" id="PTHR24221">
    <property type="entry name" value="ATP-BINDING CASSETTE SUB-FAMILY B"/>
    <property type="match status" value="1"/>
</dbReference>